<accession>A0ABY3CGU2</accession>
<sequence length="216" mass="24654">MTIVSFKHRFIFIKTRKTAGTSVEVHLANQCADEDIVTPLYPPVVGHTPRNYQGKANISSFFNHMPASRIRELSPETFSNSFRFCFERHPVDKCLSHFAMLRNSPLHRKAEHPATWEAYLERGFFPVDTALYVDQQGTLLVDKIYRYEELASSLVDISARTGMPYAPLSAQEKSGFRYGVPPFSEVMASIEQRRLIFDAFSSTLRFIDYSSQVACP</sequence>
<reference evidence="1 2" key="1">
    <citation type="journal article" date="2019" name="Antonie Van Leeuwenhoek">
        <title>Description of 'Ca. Methylobacter oryzae' KRF1, a novel species from the environmentally important Methylobacter clade 2.</title>
        <authorList>
            <person name="Khatri K."/>
            <person name="Mohite J.A."/>
            <person name="Pandit P.S."/>
            <person name="Bahulikar R."/>
            <person name="Rahalkar M.C."/>
        </authorList>
    </citation>
    <scope>NUCLEOTIDE SEQUENCE [LARGE SCALE GENOMIC DNA]</scope>
    <source>
        <strain evidence="1 2">KRF1</strain>
    </source>
</reference>
<dbReference type="Proteomes" id="UP000733744">
    <property type="component" value="Unassembled WGS sequence"/>
</dbReference>
<dbReference type="RefSeq" id="WP_127027288.1">
    <property type="nucleotide sequence ID" value="NZ_RYFG02000009.1"/>
</dbReference>
<dbReference type="Gene3D" id="3.40.50.300">
    <property type="entry name" value="P-loop containing nucleotide triphosphate hydrolases"/>
    <property type="match status" value="1"/>
</dbReference>
<dbReference type="SUPFAM" id="SSF52540">
    <property type="entry name" value="P-loop containing nucleoside triphosphate hydrolases"/>
    <property type="match status" value="1"/>
</dbReference>
<organism evidence="1 2">
    <name type="scientific">Candidatus Methylobacter oryzae</name>
    <dbReference type="NCBI Taxonomy" id="2497749"/>
    <lineage>
        <taxon>Bacteria</taxon>
        <taxon>Pseudomonadati</taxon>
        <taxon>Pseudomonadota</taxon>
        <taxon>Gammaproteobacteria</taxon>
        <taxon>Methylococcales</taxon>
        <taxon>Methylococcaceae</taxon>
        <taxon>Methylobacter</taxon>
    </lineage>
</organism>
<dbReference type="EMBL" id="RYFG02000009">
    <property type="protein sequence ID" value="TRX03045.1"/>
    <property type="molecule type" value="Genomic_DNA"/>
</dbReference>
<protein>
    <recommendedName>
        <fullName evidence="3">Sulfotransferase family protein</fullName>
    </recommendedName>
</protein>
<evidence type="ECO:0008006" key="3">
    <source>
        <dbReference type="Google" id="ProtNLM"/>
    </source>
</evidence>
<comment type="caution">
    <text evidence="1">The sequence shown here is derived from an EMBL/GenBank/DDBJ whole genome shotgun (WGS) entry which is preliminary data.</text>
</comment>
<proteinExistence type="predicted"/>
<keyword evidence="2" id="KW-1185">Reference proteome</keyword>
<name>A0ABY3CGU2_9GAMM</name>
<gene>
    <name evidence="1" type="ORF">EKO24_001820</name>
</gene>
<evidence type="ECO:0000313" key="1">
    <source>
        <dbReference type="EMBL" id="TRX03045.1"/>
    </source>
</evidence>
<evidence type="ECO:0000313" key="2">
    <source>
        <dbReference type="Proteomes" id="UP000733744"/>
    </source>
</evidence>
<dbReference type="InterPro" id="IPR027417">
    <property type="entry name" value="P-loop_NTPase"/>
</dbReference>